<evidence type="ECO:0000313" key="1">
    <source>
        <dbReference type="EMBL" id="MDC8756844.1"/>
    </source>
</evidence>
<accession>A0ABT5JW46</accession>
<dbReference type="Gene3D" id="3.40.630.30">
    <property type="match status" value="1"/>
</dbReference>
<evidence type="ECO:0000313" key="2">
    <source>
        <dbReference type="Proteomes" id="UP001221208"/>
    </source>
</evidence>
<dbReference type="PROSITE" id="PS51257">
    <property type="entry name" value="PROKAR_LIPOPROTEIN"/>
    <property type="match status" value="1"/>
</dbReference>
<organism evidence="1 2">
    <name type="scientific">Janthinobacterium fluminis</name>
    <dbReference type="NCBI Taxonomy" id="2987524"/>
    <lineage>
        <taxon>Bacteria</taxon>
        <taxon>Pseudomonadati</taxon>
        <taxon>Pseudomonadota</taxon>
        <taxon>Betaproteobacteria</taxon>
        <taxon>Burkholderiales</taxon>
        <taxon>Oxalobacteraceae</taxon>
        <taxon>Janthinobacterium</taxon>
    </lineage>
</organism>
<protein>
    <recommendedName>
        <fullName evidence="3">GNAT family N-acetyltransferase</fullName>
    </recommendedName>
</protein>
<dbReference type="Proteomes" id="UP001221208">
    <property type="component" value="Unassembled WGS sequence"/>
</dbReference>
<name>A0ABT5JW46_9BURK</name>
<gene>
    <name evidence="1" type="ORF">OIK44_04490</name>
</gene>
<dbReference type="InterPro" id="IPR016181">
    <property type="entry name" value="Acyl_CoA_acyltransferase"/>
</dbReference>
<comment type="caution">
    <text evidence="1">The sequence shown here is derived from an EMBL/GenBank/DDBJ whole genome shotgun (WGS) entry which is preliminary data.</text>
</comment>
<proteinExistence type="predicted"/>
<dbReference type="EMBL" id="JAQQXR010000001">
    <property type="protein sequence ID" value="MDC8756844.1"/>
    <property type="molecule type" value="Genomic_DNA"/>
</dbReference>
<sequence length="243" mass="26794">MANRLIQSVAQLGSLNAALYACDRVLRRLSGGRWALYKYQFLAQAVGAAPLCGGRGARIAVRLCRSLHELPSGYPRPAAVLRARYAQHACSLAAVRHGELVGFLWLLFGACQEDEVRARYLLASPHSCWDFDVWVRPQERLGLVFPRLWDEANALLRARAVRWSCSRISAFNPASLAAHASIGTVALGSATFLRCGRWQWMLATLAPYFHLSRHAGAFPRLCFDTGTLPLPPVPESPCPTSKP</sequence>
<keyword evidence="2" id="KW-1185">Reference proteome</keyword>
<dbReference type="SUPFAM" id="SSF55729">
    <property type="entry name" value="Acyl-CoA N-acyltransferases (Nat)"/>
    <property type="match status" value="1"/>
</dbReference>
<reference evidence="1 2" key="1">
    <citation type="submission" date="2022-10" db="EMBL/GenBank/DDBJ databases">
        <title>Janthinobacterium sp. hw3 Genome sequencing.</title>
        <authorList>
            <person name="Park S."/>
        </authorList>
    </citation>
    <scope>NUCLEOTIDE SEQUENCE [LARGE SCALE GENOMIC DNA]</scope>
    <source>
        <strain evidence="2">hw3</strain>
    </source>
</reference>
<evidence type="ECO:0008006" key="3">
    <source>
        <dbReference type="Google" id="ProtNLM"/>
    </source>
</evidence>